<dbReference type="OrthoDB" id="4161813at2759"/>
<evidence type="ECO:0000256" key="1">
    <source>
        <dbReference type="SAM" id="MobiDB-lite"/>
    </source>
</evidence>
<reference evidence="2 3" key="1">
    <citation type="submission" date="2016-04" db="EMBL/GenBank/DDBJ databases">
        <title>Draft genome of Fonsecaea erecta CBS 125763.</title>
        <authorList>
            <person name="Weiss V.A."/>
            <person name="Vicente V.A."/>
            <person name="Raittz R.T."/>
            <person name="Moreno L.F."/>
            <person name="De Souza E.M."/>
            <person name="Pedrosa F.O."/>
            <person name="Steffens M.B."/>
            <person name="Faoro H."/>
            <person name="Tadra-Sfeir M.Z."/>
            <person name="Najafzadeh M.J."/>
            <person name="Felipe M.S."/>
            <person name="Teixeira M."/>
            <person name="Sun J."/>
            <person name="Xi L."/>
            <person name="Gomes R."/>
            <person name="De Azevedo C.M."/>
            <person name="Salgado C.G."/>
            <person name="Da Silva M.B."/>
            <person name="Nascimento M.F."/>
            <person name="Queiroz-Telles F."/>
            <person name="Attili D.S."/>
            <person name="Gorbushina A."/>
        </authorList>
    </citation>
    <scope>NUCLEOTIDE SEQUENCE [LARGE SCALE GENOMIC DNA]</scope>
    <source>
        <strain evidence="2 3">CBS 125763</strain>
    </source>
</reference>
<feature type="compositionally biased region" description="Pro residues" evidence="1">
    <location>
        <begin position="49"/>
        <end position="61"/>
    </location>
</feature>
<dbReference type="RefSeq" id="XP_018691111.1">
    <property type="nucleotide sequence ID" value="XM_018839990.1"/>
</dbReference>
<comment type="caution">
    <text evidence="2">The sequence shown here is derived from an EMBL/GenBank/DDBJ whole genome shotgun (WGS) entry which is preliminary data.</text>
</comment>
<dbReference type="AlphaFoldDB" id="A0A178ZD65"/>
<feature type="region of interest" description="Disordered" evidence="1">
    <location>
        <begin position="49"/>
        <end position="68"/>
    </location>
</feature>
<protein>
    <submittedName>
        <fullName evidence="2">Uncharacterized protein</fullName>
    </submittedName>
</protein>
<dbReference type="EMBL" id="LVYI01000007">
    <property type="protein sequence ID" value="OAP57744.1"/>
    <property type="molecule type" value="Genomic_DNA"/>
</dbReference>
<proteinExistence type="predicted"/>
<name>A0A178ZD65_9EURO</name>
<dbReference type="GeneID" id="30012650"/>
<accession>A0A178ZD65</accession>
<evidence type="ECO:0000313" key="2">
    <source>
        <dbReference type="EMBL" id="OAP57744.1"/>
    </source>
</evidence>
<sequence>MSHPSPTTEGRNQRRRTPLLEIDVDGIEGIIVPLIPAIGLIEDLIRYPSSPPPPPSPPTPVIRPVSDHGPMVVPEFDLEDLFTPAPFHQPATGTNEDVIWRTNDRVRGTSNVQPMRHVSAIPVVPDEEGLLRIRPQRQQRRRRPVLEPRRRFDLFPPL</sequence>
<evidence type="ECO:0000313" key="3">
    <source>
        <dbReference type="Proteomes" id="UP000078343"/>
    </source>
</evidence>
<organism evidence="2 3">
    <name type="scientific">Fonsecaea erecta</name>
    <dbReference type="NCBI Taxonomy" id="1367422"/>
    <lineage>
        <taxon>Eukaryota</taxon>
        <taxon>Fungi</taxon>
        <taxon>Dikarya</taxon>
        <taxon>Ascomycota</taxon>
        <taxon>Pezizomycotina</taxon>
        <taxon>Eurotiomycetes</taxon>
        <taxon>Chaetothyriomycetidae</taxon>
        <taxon>Chaetothyriales</taxon>
        <taxon>Herpotrichiellaceae</taxon>
        <taxon>Fonsecaea</taxon>
    </lineage>
</organism>
<dbReference type="Proteomes" id="UP000078343">
    <property type="component" value="Unassembled WGS sequence"/>
</dbReference>
<keyword evidence="3" id="KW-1185">Reference proteome</keyword>
<gene>
    <name evidence="2" type="ORF">AYL99_08482</name>
</gene>